<dbReference type="EMBL" id="KN834848">
    <property type="protein sequence ID" value="KIK52154.1"/>
    <property type="molecule type" value="Genomic_DNA"/>
</dbReference>
<feature type="region of interest" description="Disordered" evidence="1">
    <location>
        <begin position="161"/>
        <end position="197"/>
    </location>
</feature>
<feature type="compositionally biased region" description="Low complexity" evidence="1">
    <location>
        <begin position="93"/>
        <end position="107"/>
    </location>
</feature>
<sequence>MEAFVKGIPQPDSKRQEILTVSEDSDPQLIMQHKQTELDHLVNNRDTLDANGYSSPMLAISSKAPPISFKNPTRDSIGATSSDTPGMHPNAASILDSPSDSIIGDPSTANDPMNISALSDSISVQEVLTPAVSQAENLLSDETNNVLSPPKHLTQPEDILFVNPSPVTNPSLAPPQPANLAFGNLPSPQEPPALASPELTNLQSSQDNNHKKDEMTSTSNLSFDLHTLNRDYRHNKIVKIPPESSSKICELTSLPKPPNKPLSTSLLTLPLPTEESPLRTILSGGPLTVCSWSEFLLPLPESLTPLFESNSHVSDKLRELLTTAAQMGLKLVDFNGDAVMSEDKSSEMNESTAEMKKQDVISLDSSNIPAKCKQIPSVQVAGPKTEQSNLGEFKERDFADLGGDNEDSATDVIEKKRRINRKKQDNEHEYERCIRLAQDKDTATQAREEISAFLTSGEKFSRDIKYLLCTVNFFIPECASLCPKLSLEILTTTHGNIRCLQHANTHNRKQNNWSGTLRPWNVTGVPYQLKKAGEQLEEGTLHCGCHWERAVLEFFLFKTGKIESRTHKDEPGWSREGWHMQYLHPRLCELVLGQVQELTTWCLDDIWTKKKNAEGFYVDQPESIQLQSMIDRLTAHLVVVKENEDRQAAADKDVEDLVVEKSCTFPLTFENVQKDPSILTRFAEPGIEAGCRPFNGKVGNISQGDVLTFSPNANYLLTPPQLCRPFTLESGHLALMLCPSNNLKDDFYPAWLNPHHDQFCVLNASLRLGKLETGFCAPLVALCFQVLKEVPPDVNDPCLSSLETNLQRLMHCLELPASKEKIFLLVSQVQHLLIELNARSRWVGDEWQKRLKEAAGHIHQPLVDTVGVFTESLNDLDFLFYAGIPVWYVCLAKSMPYAHIDSRSSLLREDTSQQFVWPNGFVVDCTDSSPRHKTVYEGLSNKPNCFQKMAAYVDSLLNDPVMLFSAQPFSMLLVKHPRSSKGHPDNLNGEMSRFSPYKKNKPKVSIMSNTFLIPTSIFMPTPLTNWESALHSLSEHNQALRSPSGVNSRFRVPPVWNIISPAKSETVRLLFHGWLQQAMAMSSGGLWLEIQRCGSFDRDSEDFSVRPVFWGGSSLSAATDFLTDIGREIIWELQELGFQNNLITLDKHVDESKMRPAERRALLNGCWEGMASYVDICMASKGLGAPLMKGHWPYLRALHRVMRTWKGEQPELLMLDLPTDEEGSADFDAFLRCLEYALAHFYTTSFLNMFGRAASIPFQL</sequence>
<feature type="region of interest" description="Disordered" evidence="1">
    <location>
        <begin position="64"/>
        <end position="112"/>
    </location>
</feature>
<dbReference type="Proteomes" id="UP000053593">
    <property type="component" value="Unassembled WGS sequence"/>
</dbReference>
<dbReference type="AlphaFoldDB" id="A0A0D0BR86"/>
<evidence type="ECO:0000313" key="2">
    <source>
        <dbReference type="EMBL" id="KIK52154.1"/>
    </source>
</evidence>
<accession>A0A0D0BR86</accession>
<dbReference type="HOGENOM" id="CLU_264923_0_0_1"/>
<dbReference type="OrthoDB" id="2634326at2759"/>
<evidence type="ECO:0000313" key="3">
    <source>
        <dbReference type="Proteomes" id="UP000053593"/>
    </source>
</evidence>
<reference evidence="2 3" key="1">
    <citation type="submission" date="2014-04" db="EMBL/GenBank/DDBJ databases">
        <title>Evolutionary Origins and Diversification of the Mycorrhizal Mutualists.</title>
        <authorList>
            <consortium name="DOE Joint Genome Institute"/>
            <consortium name="Mycorrhizal Genomics Consortium"/>
            <person name="Kohler A."/>
            <person name="Kuo A."/>
            <person name="Nagy L.G."/>
            <person name="Floudas D."/>
            <person name="Copeland A."/>
            <person name="Barry K.W."/>
            <person name="Cichocki N."/>
            <person name="Veneault-Fourrey C."/>
            <person name="LaButti K."/>
            <person name="Lindquist E.A."/>
            <person name="Lipzen A."/>
            <person name="Lundell T."/>
            <person name="Morin E."/>
            <person name="Murat C."/>
            <person name="Riley R."/>
            <person name="Ohm R."/>
            <person name="Sun H."/>
            <person name="Tunlid A."/>
            <person name="Henrissat B."/>
            <person name="Grigoriev I.V."/>
            <person name="Hibbett D.S."/>
            <person name="Martin F."/>
        </authorList>
    </citation>
    <scope>NUCLEOTIDE SEQUENCE [LARGE SCALE GENOMIC DNA]</scope>
    <source>
        <strain evidence="2 3">FD-317 M1</strain>
    </source>
</reference>
<proteinExistence type="predicted"/>
<gene>
    <name evidence="2" type="ORF">GYMLUDRAFT_251498</name>
</gene>
<keyword evidence="3" id="KW-1185">Reference proteome</keyword>
<name>A0A0D0BR86_9AGAR</name>
<evidence type="ECO:0000256" key="1">
    <source>
        <dbReference type="SAM" id="MobiDB-lite"/>
    </source>
</evidence>
<organism evidence="2 3">
    <name type="scientific">Collybiopsis luxurians FD-317 M1</name>
    <dbReference type="NCBI Taxonomy" id="944289"/>
    <lineage>
        <taxon>Eukaryota</taxon>
        <taxon>Fungi</taxon>
        <taxon>Dikarya</taxon>
        <taxon>Basidiomycota</taxon>
        <taxon>Agaricomycotina</taxon>
        <taxon>Agaricomycetes</taxon>
        <taxon>Agaricomycetidae</taxon>
        <taxon>Agaricales</taxon>
        <taxon>Marasmiineae</taxon>
        <taxon>Omphalotaceae</taxon>
        <taxon>Collybiopsis</taxon>
        <taxon>Collybiopsis luxurians</taxon>
    </lineage>
</organism>
<protein>
    <submittedName>
        <fullName evidence="2">Uncharacterized protein</fullName>
    </submittedName>
</protein>